<name>A0A0A8YGK0_ARUDO</name>
<sequence>MASSPAVHMASSTMLNTPIGLHLTP</sequence>
<dbReference type="AlphaFoldDB" id="A0A0A8YGK0"/>
<reference evidence="1" key="2">
    <citation type="journal article" date="2015" name="Data Brief">
        <title>Shoot transcriptome of the giant reed, Arundo donax.</title>
        <authorList>
            <person name="Barrero R.A."/>
            <person name="Guerrero F.D."/>
            <person name="Moolhuijzen P."/>
            <person name="Goolsby J.A."/>
            <person name="Tidwell J."/>
            <person name="Bellgard S.E."/>
            <person name="Bellgard M.I."/>
        </authorList>
    </citation>
    <scope>NUCLEOTIDE SEQUENCE</scope>
    <source>
        <tissue evidence="1">Shoot tissue taken approximately 20 cm above the soil surface</tissue>
    </source>
</reference>
<accession>A0A0A8YGK0</accession>
<organism evidence="1">
    <name type="scientific">Arundo donax</name>
    <name type="common">Giant reed</name>
    <name type="synonym">Donax arundinaceus</name>
    <dbReference type="NCBI Taxonomy" id="35708"/>
    <lineage>
        <taxon>Eukaryota</taxon>
        <taxon>Viridiplantae</taxon>
        <taxon>Streptophyta</taxon>
        <taxon>Embryophyta</taxon>
        <taxon>Tracheophyta</taxon>
        <taxon>Spermatophyta</taxon>
        <taxon>Magnoliopsida</taxon>
        <taxon>Liliopsida</taxon>
        <taxon>Poales</taxon>
        <taxon>Poaceae</taxon>
        <taxon>PACMAD clade</taxon>
        <taxon>Arundinoideae</taxon>
        <taxon>Arundineae</taxon>
        <taxon>Arundo</taxon>
    </lineage>
</organism>
<protein>
    <submittedName>
        <fullName evidence="1">Uncharacterized protein</fullName>
    </submittedName>
</protein>
<dbReference type="EMBL" id="GBRH01273465">
    <property type="protein sequence ID" value="JAD24430.1"/>
    <property type="molecule type" value="Transcribed_RNA"/>
</dbReference>
<reference evidence="1" key="1">
    <citation type="submission" date="2014-09" db="EMBL/GenBank/DDBJ databases">
        <authorList>
            <person name="Magalhaes I.L.F."/>
            <person name="Oliveira U."/>
            <person name="Santos F.R."/>
            <person name="Vidigal T.H.D.A."/>
            <person name="Brescovit A.D."/>
            <person name="Santos A.J."/>
        </authorList>
    </citation>
    <scope>NUCLEOTIDE SEQUENCE</scope>
    <source>
        <tissue evidence="1">Shoot tissue taken approximately 20 cm above the soil surface</tissue>
    </source>
</reference>
<proteinExistence type="predicted"/>
<evidence type="ECO:0000313" key="1">
    <source>
        <dbReference type="EMBL" id="JAD24430.1"/>
    </source>
</evidence>